<accession>A0A1V2GTP2</accession>
<dbReference type="SUPFAM" id="SSF103088">
    <property type="entry name" value="OmpA-like"/>
    <property type="match status" value="1"/>
</dbReference>
<evidence type="ECO:0000313" key="8">
    <source>
        <dbReference type="Proteomes" id="UP000188879"/>
    </source>
</evidence>
<dbReference type="Gene3D" id="3.30.1330.60">
    <property type="entry name" value="OmpA-like domain"/>
    <property type="match status" value="1"/>
</dbReference>
<dbReference type="InterPro" id="IPR006664">
    <property type="entry name" value="OMP_bac"/>
</dbReference>
<comment type="caution">
    <text evidence="7">The sequence shown here is derived from an EMBL/GenBank/DDBJ whole genome shotgun (WGS) entry which is preliminary data.</text>
</comment>
<name>A0A1V2GTP2_9PROT</name>
<evidence type="ECO:0000256" key="1">
    <source>
        <dbReference type="ARBA" id="ARBA00004442"/>
    </source>
</evidence>
<sequence length="220" mass="22267">SAAAQSLIEQLRPRTRGIRTPGADASAEAPPLAELPPVTAAPSAPPPLPVTPGASLASQAVRETAPGPLPSAGGPPAMLGKVAAGPTVAAAAPPPVRLTTAPADVPAASITVHFATGSAELSREAIRALAPLGEALNSKTLRPFRFRIEGHTDTVGSAAMNLALSGRRAMAVRELLVRYYGVDPARLEAVGFGDSQLLVPTGAEVPEVANRRVQVLNLGG</sequence>
<dbReference type="Pfam" id="PF00691">
    <property type="entry name" value="OmpA"/>
    <property type="match status" value="1"/>
</dbReference>
<dbReference type="PANTHER" id="PTHR30329">
    <property type="entry name" value="STATOR ELEMENT OF FLAGELLAR MOTOR COMPLEX"/>
    <property type="match status" value="1"/>
</dbReference>
<dbReference type="PANTHER" id="PTHR30329:SF21">
    <property type="entry name" value="LIPOPROTEIN YIAD-RELATED"/>
    <property type="match status" value="1"/>
</dbReference>
<evidence type="ECO:0000259" key="6">
    <source>
        <dbReference type="PROSITE" id="PS51123"/>
    </source>
</evidence>
<proteinExistence type="predicted"/>
<keyword evidence="8" id="KW-1185">Reference proteome</keyword>
<evidence type="ECO:0000313" key="7">
    <source>
        <dbReference type="EMBL" id="ONG43982.1"/>
    </source>
</evidence>
<dbReference type="OrthoDB" id="9814546at2"/>
<dbReference type="CDD" id="cd07185">
    <property type="entry name" value="OmpA_C-like"/>
    <property type="match status" value="1"/>
</dbReference>
<feature type="domain" description="OmpA-like" evidence="6">
    <location>
        <begin position="101"/>
        <end position="220"/>
    </location>
</feature>
<dbReference type="AlphaFoldDB" id="A0A1V2GTP2"/>
<feature type="region of interest" description="Disordered" evidence="5">
    <location>
        <begin position="1"/>
        <end position="54"/>
    </location>
</feature>
<reference evidence="7 8" key="1">
    <citation type="submission" date="2016-10" db="EMBL/GenBank/DDBJ databases">
        <title>Draft Genome sequence of Roseomonas sp. strain M3.</title>
        <authorList>
            <person name="Subhash Y."/>
            <person name="Lee S."/>
        </authorList>
    </citation>
    <scope>NUCLEOTIDE SEQUENCE [LARGE SCALE GENOMIC DNA]</scope>
    <source>
        <strain evidence="7 8">M3</strain>
    </source>
</reference>
<keyword evidence="2 4" id="KW-0472">Membrane</keyword>
<protein>
    <recommendedName>
        <fullName evidence="6">OmpA-like domain-containing protein</fullName>
    </recommendedName>
</protein>
<keyword evidence="3" id="KW-0998">Cell outer membrane</keyword>
<dbReference type="InterPro" id="IPR050330">
    <property type="entry name" value="Bact_OuterMem_StrucFunc"/>
</dbReference>
<dbReference type="InterPro" id="IPR036737">
    <property type="entry name" value="OmpA-like_sf"/>
</dbReference>
<dbReference type="PROSITE" id="PS51123">
    <property type="entry name" value="OMPA_2"/>
    <property type="match status" value="1"/>
</dbReference>
<dbReference type="GO" id="GO:0009279">
    <property type="term" value="C:cell outer membrane"/>
    <property type="evidence" value="ECO:0007669"/>
    <property type="project" value="UniProtKB-SubCell"/>
</dbReference>
<dbReference type="InterPro" id="IPR006665">
    <property type="entry name" value="OmpA-like"/>
</dbReference>
<comment type="subcellular location">
    <subcellularLocation>
        <location evidence="1">Cell outer membrane</location>
    </subcellularLocation>
</comment>
<evidence type="ECO:0000256" key="5">
    <source>
        <dbReference type="SAM" id="MobiDB-lite"/>
    </source>
</evidence>
<dbReference type="Proteomes" id="UP000188879">
    <property type="component" value="Unassembled WGS sequence"/>
</dbReference>
<dbReference type="EMBL" id="MLCO01000455">
    <property type="protein sequence ID" value="ONG43982.1"/>
    <property type="molecule type" value="Genomic_DNA"/>
</dbReference>
<feature type="non-terminal residue" evidence="7">
    <location>
        <position position="1"/>
    </location>
</feature>
<gene>
    <name evidence="7" type="ORF">BKE38_28515</name>
</gene>
<evidence type="ECO:0000256" key="3">
    <source>
        <dbReference type="ARBA" id="ARBA00023237"/>
    </source>
</evidence>
<evidence type="ECO:0000256" key="2">
    <source>
        <dbReference type="ARBA" id="ARBA00023136"/>
    </source>
</evidence>
<dbReference type="RefSeq" id="WP_076960567.1">
    <property type="nucleotide sequence ID" value="NZ_MLCO01000455.1"/>
</dbReference>
<dbReference type="PRINTS" id="PR01021">
    <property type="entry name" value="OMPADOMAIN"/>
</dbReference>
<feature type="compositionally biased region" description="Low complexity" evidence="5">
    <location>
        <begin position="23"/>
        <end position="42"/>
    </location>
</feature>
<evidence type="ECO:0000256" key="4">
    <source>
        <dbReference type="PROSITE-ProRule" id="PRU00473"/>
    </source>
</evidence>
<organism evidence="7 8">
    <name type="scientific">Teichococcus deserti</name>
    <dbReference type="NCBI Taxonomy" id="1817963"/>
    <lineage>
        <taxon>Bacteria</taxon>
        <taxon>Pseudomonadati</taxon>
        <taxon>Pseudomonadota</taxon>
        <taxon>Alphaproteobacteria</taxon>
        <taxon>Acetobacterales</taxon>
        <taxon>Roseomonadaceae</taxon>
        <taxon>Roseomonas</taxon>
    </lineage>
</organism>